<dbReference type="OMA" id="HWACIKN"/>
<evidence type="ECO:0000313" key="6">
    <source>
        <dbReference type="Proteomes" id="UP000030762"/>
    </source>
</evidence>
<reference evidence="5 6" key="1">
    <citation type="submission" date="2012-04" db="EMBL/GenBank/DDBJ databases">
        <title>The Genome Sequence of Saprolegnia declina VS20.</title>
        <authorList>
            <consortium name="The Broad Institute Genome Sequencing Platform"/>
            <person name="Russ C."/>
            <person name="Nusbaum C."/>
            <person name="Tyler B."/>
            <person name="van West P."/>
            <person name="Dieguez-Uribeondo J."/>
            <person name="de Bruijn I."/>
            <person name="Tripathy S."/>
            <person name="Jiang R."/>
            <person name="Young S.K."/>
            <person name="Zeng Q."/>
            <person name="Gargeya S."/>
            <person name="Fitzgerald M."/>
            <person name="Haas B."/>
            <person name="Abouelleil A."/>
            <person name="Alvarado L."/>
            <person name="Arachchi H.M."/>
            <person name="Berlin A."/>
            <person name="Chapman S.B."/>
            <person name="Goldberg J."/>
            <person name="Griggs A."/>
            <person name="Gujja S."/>
            <person name="Hansen M."/>
            <person name="Howarth C."/>
            <person name="Imamovic A."/>
            <person name="Larimer J."/>
            <person name="McCowen C."/>
            <person name="Montmayeur A."/>
            <person name="Murphy C."/>
            <person name="Neiman D."/>
            <person name="Pearson M."/>
            <person name="Priest M."/>
            <person name="Roberts A."/>
            <person name="Saif S."/>
            <person name="Shea T."/>
            <person name="Sisk P."/>
            <person name="Sykes S."/>
            <person name="Wortman J."/>
            <person name="Nusbaum C."/>
            <person name="Birren B."/>
        </authorList>
    </citation>
    <scope>NUCLEOTIDE SEQUENCE [LARGE SCALE GENOMIC DNA]</scope>
    <source>
        <strain evidence="5 6">VS20</strain>
    </source>
</reference>
<accession>T0RBM9</accession>
<dbReference type="STRING" id="1156394.T0RBM9"/>
<dbReference type="PANTHER" id="PTHR24198">
    <property type="entry name" value="ANKYRIN REPEAT AND PROTEIN KINASE DOMAIN-CONTAINING PROTEIN"/>
    <property type="match status" value="1"/>
</dbReference>
<feature type="repeat" description="ANK" evidence="3">
    <location>
        <begin position="133"/>
        <end position="165"/>
    </location>
</feature>
<dbReference type="SMART" id="SM00248">
    <property type="entry name" value="ANK"/>
    <property type="match status" value="5"/>
</dbReference>
<dbReference type="EMBL" id="JH767182">
    <property type="protein sequence ID" value="EQC29588.1"/>
    <property type="molecule type" value="Genomic_DNA"/>
</dbReference>
<dbReference type="Pfam" id="PF00023">
    <property type="entry name" value="Ank"/>
    <property type="match status" value="2"/>
</dbReference>
<dbReference type="GeneID" id="19953324"/>
<dbReference type="Gene3D" id="1.25.40.20">
    <property type="entry name" value="Ankyrin repeat-containing domain"/>
    <property type="match status" value="2"/>
</dbReference>
<organism evidence="5 6">
    <name type="scientific">Saprolegnia diclina (strain VS20)</name>
    <dbReference type="NCBI Taxonomy" id="1156394"/>
    <lineage>
        <taxon>Eukaryota</taxon>
        <taxon>Sar</taxon>
        <taxon>Stramenopiles</taxon>
        <taxon>Oomycota</taxon>
        <taxon>Saprolegniomycetes</taxon>
        <taxon>Saprolegniales</taxon>
        <taxon>Saprolegniaceae</taxon>
        <taxon>Saprolegnia</taxon>
    </lineage>
</organism>
<keyword evidence="4" id="KW-0472">Membrane</keyword>
<feature type="repeat" description="ANK" evidence="3">
    <location>
        <begin position="166"/>
        <end position="194"/>
    </location>
</feature>
<keyword evidence="2 3" id="KW-0040">ANK repeat</keyword>
<dbReference type="PROSITE" id="PS50088">
    <property type="entry name" value="ANK_REPEAT"/>
    <property type="match status" value="4"/>
</dbReference>
<name>T0RBM9_SAPDV</name>
<dbReference type="RefSeq" id="XP_008616892.1">
    <property type="nucleotide sequence ID" value="XM_008618670.1"/>
</dbReference>
<proteinExistence type="predicted"/>
<evidence type="ECO:0000256" key="2">
    <source>
        <dbReference type="ARBA" id="ARBA00023043"/>
    </source>
</evidence>
<sequence length="368" mass="39636">MAQFLKAAGNGDIDKVEKLLDNIHFQNKKGESALHVAVAEAQLEMVEFLVNHRANVNLQEKKAGFTPLMLALAQQPQSYLDMLEIMMKAQPDLTIKDVSGQTALHLAAQYGNVDAVKIFLKAKTNLDLPETKTKMTPLIAAAGRGNFEIVQLLAQKGHAINAVDANGNTALHWACMGQSQDAPEIVTLLCQRGAKAIPNHAGDLPLHAEAAHCDPKKPWPSPVGAFLCETFPDTVSATNRRGLTAAALYARSDVMLDEEAAVEAPVATKSKGKKQPPVRDLAEEKKLAEKAQIARAAAIARTKKRWTRQVQEEPEEPEGTEEEQAAAAAQTAIENTTSPLTMAIIVAVIVGFFAVLYAVLDSMATPAK</sequence>
<keyword evidence="6" id="KW-1185">Reference proteome</keyword>
<keyword evidence="4" id="KW-1133">Transmembrane helix</keyword>
<dbReference type="VEuPathDB" id="FungiDB:SDRG_12597"/>
<evidence type="ECO:0000256" key="1">
    <source>
        <dbReference type="ARBA" id="ARBA00022737"/>
    </source>
</evidence>
<dbReference type="InterPro" id="IPR036770">
    <property type="entry name" value="Ankyrin_rpt-contain_sf"/>
</dbReference>
<gene>
    <name evidence="5" type="ORF">SDRG_12597</name>
</gene>
<dbReference type="OrthoDB" id="159935at2759"/>
<dbReference type="PANTHER" id="PTHR24198:SF194">
    <property type="entry name" value="INVERSIN-A"/>
    <property type="match status" value="1"/>
</dbReference>
<evidence type="ECO:0000313" key="5">
    <source>
        <dbReference type="EMBL" id="EQC29588.1"/>
    </source>
</evidence>
<keyword evidence="1" id="KW-0677">Repeat</keyword>
<dbReference type="PROSITE" id="PS50297">
    <property type="entry name" value="ANK_REP_REGION"/>
    <property type="match status" value="3"/>
</dbReference>
<feature type="repeat" description="ANK" evidence="3">
    <location>
        <begin position="99"/>
        <end position="131"/>
    </location>
</feature>
<dbReference type="PRINTS" id="PR01415">
    <property type="entry name" value="ANKYRIN"/>
</dbReference>
<evidence type="ECO:0000256" key="3">
    <source>
        <dbReference type="PROSITE-ProRule" id="PRU00023"/>
    </source>
</evidence>
<dbReference type="InterPro" id="IPR002110">
    <property type="entry name" value="Ankyrin_rpt"/>
</dbReference>
<dbReference type="Proteomes" id="UP000030762">
    <property type="component" value="Unassembled WGS sequence"/>
</dbReference>
<dbReference type="eggNOG" id="KOG4177">
    <property type="taxonomic scope" value="Eukaryota"/>
</dbReference>
<dbReference type="AlphaFoldDB" id="T0RBM9"/>
<dbReference type="InParanoid" id="T0RBM9"/>
<feature type="transmembrane region" description="Helical" evidence="4">
    <location>
        <begin position="340"/>
        <end position="360"/>
    </location>
</feature>
<dbReference type="SUPFAM" id="SSF48403">
    <property type="entry name" value="Ankyrin repeat"/>
    <property type="match status" value="1"/>
</dbReference>
<protein>
    <submittedName>
        <fullName evidence="5">Uncharacterized protein</fullName>
    </submittedName>
</protein>
<dbReference type="Pfam" id="PF12796">
    <property type="entry name" value="Ank_2"/>
    <property type="match status" value="1"/>
</dbReference>
<feature type="repeat" description="ANK" evidence="3">
    <location>
        <begin position="29"/>
        <end position="61"/>
    </location>
</feature>
<evidence type="ECO:0000256" key="4">
    <source>
        <dbReference type="SAM" id="Phobius"/>
    </source>
</evidence>
<keyword evidence="4" id="KW-0812">Transmembrane</keyword>